<gene>
    <name evidence="2" type="ORF">BDZ85DRAFT_312380</name>
</gene>
<protein>
    <recommendedName>
        <fullName evidence="4">Subtilisin-like serine protease</fullName>
    </recommendedName>
</protein>
<keyword evidence="1" id="KW-0472">Membrane</keyword>
<organism evidence="2 3">
    <name type="scientific">Elsinoe ampelina</name>
    <dbReference type="NCBI Taxonomy" id="302913"/>
    <lineage>
        <taxon>Eukaryota</taxon>
        <taxon>Fungi</taxon>
        <taxon>Dikarya</taxon>
        <taxon>Ascomycota</taxon>
        <taxon>Pezizomycotina</taxon>
        <taxon>Dothideomycetes</taxon>
        <taxon>Dothideomycetidae</taxon>
        <taxon>Myriangiales</taxon>
        <taxon>Elsinoaceae</taxon>
        <taxon>Elsinoe</taxon>
    </lineage>
</organism>
<dbReference type="OrthoDB" id="5086500at2759"/>
<evidence type="ECO:0000256" key="1">
    <source>
        <dbReference type="SAM" id="Phobius"/>
    </source>
</evidence>
<accession>A0A6A6GAW3</accession>
<reference evidence="3" key="1">
    <citation type="journal article" date="2020" name="Stud. Mycol.">
        <title>101 Dothideomycetes genomes: A test case for predicting lifestyles and emergence of pathogens.</title>
        <authorList>
            <person name="Haridas S."/>
            <person name="Albert R."/>
            <person name="Binder M."/>
            <person name="Bloem J."/>
            <person name="LaButti K."/>
            <person name="Salamov A."/>
            <person name="Andreopoulos B."/>
            <person name="Baker S."/>
            <person name="Barry K."/>
            <person name="Bills G."/>
            <person name="Bluhm B."/>
            <person name="Cannon C."/>
            <person name="Castanera R."/>
            <person name="Culley D."/>
            <person name="Daum C."/>
            <person name="Ezra D."/>
            <person name="Gonzalez J."/>
            <person name="Henrissat B."/>
            <person name="Kuo A."/>
            <person name="Liang C."/>
            <person name="Lipzen A."/>
            <person name="Lutzoni F."/>
            <person name="Magnuson J."/>
            <person name="Mondo S."/>
            <person name="Nolan M."/>
            <person name="Ohm R."/>
            <person name="Pangilinan J."/>
            <person name="Park H.-J."/>
            <person name="Ramirez L."/>
            <person name="Alfaro M."/>
            <person name="Sun H."/>
            <person name="Tritt A."/>
            <person name="Yoshinaga Y."/>
            <person name="Zwiers L.-H."/>
            <person name="Turgeon B."/>
            <person name="Goodwin S."/>
            <person name="Spatafora J."/>
            <person name="Crous P."/>
            <person name="Grigoriev I."/>
        </authorList>
    </citation>
    <scope>NUCLEOTIDE SEQUENCE [LARGE SCALE GENOMIC DNA]</scope>
    <source>
        <strain evidence="3">CECT 20119</strain>
    </source>
</reference>
<proteinExistence type="predicted"/>
<dbReference type="PANTHER" id="PTHR34414">
    <property type="entry name" value="HET DOMAIN-CONTAINING PROTEIN-RELATED"/>
    <property type="match status" value="1"/>
</dbReference>
<dbReference type="Pfam" id="PF20246">
    <property type="entry name" value="DUF6601"/>
    <property type="match status" value="1"/>
</dbReference>
<keyword evidence="3" id="KW-1185">Reference proteome</keyword>
<name>A0A6A6GAW3_9PEZI</name>
<dbReference type="Proteomes" id="UP000799538">
    <property type="component" value="Unassembled WGS sequence"/>
</dbReference>
<sequence length="323" mass="36960">MPPVASGTISIPFSSRVALCNRVSGDLPGHPGLQIKETESADICPSTLSFVGQDLDTEQLDSVAHKLWILTTPKASNISPLHQQLLKGRRIVLTEAARLHLTWIHDRIFIKPLPEYLLSHSFWTQLSVAHGEDDRRHKISNSAKGILRSYAHLIRHQSDFEIAIRKEHRLLPADVTWPDFRYFAQEVEVIQDSQVADRYRCGELRLSRLNLYAPFLFGCFYYEQIHWEYADYFARFFGPLAFVFAVLSTTIGALQLRLAADNASPIVTASLRSACRGVSWFILSVVATGVAVLIFLWLWMLLDETIYAVRLRWNHRRTRWSLT</sequence>
<dbReference type="InterPro" id="IPR046536">
    <property type="entry name" value="DUF6601"/>
</dbReference>
<dbReference type="PANTHER" id="PTHR34414:SF1">
    <property type="entry name" value="SUBTILISIN-LIKE SERINE PROTEASE"/>
    <property type="match status" value="1"/>
</dbReference>
<dbReference type="AlphaFoldDB" id="A0A6A6GAW3"/>
<keyword evidence="1" id="KW-0812">Transmembrane</keyword>
<evidence type="ECO:0008006" key="4">
    <source>
        <dbReference type="Google" id="ProtNLM"/>
    </source>
</evidence>
<feature type="transmembrane region" description="Helical" evidence="1">
    <location>
        <begin position="278"/>
        <end position="302"/>
    </location>
</feature>
<keyword evidence="1" id="KW-1133">Transmembrane helix</keyword>
<feature type="transmembrane region" description="Helical" evidence="1">
    <location>
        <begin position="236"/>
        <end position="258"/>
    </location>
</feature>
<evidence type="ECO:0000313" key="3">
    <source>
        <dbReference type="Proteomes" id="UP000799538"/>
    </source>
</evidence>
<evidence type="ECO:0000313" key="2">
    <source>
        <dbReference type="EMBL" id="KAF2222861.1"/>
    </source>
</evidence>
<dbReference type="EMBL" id="ML992507">
    <property type="protein sequence ID" value="KAF2222861.1"/>
    <property type="molecule type" value="Genomic_DNA"/>
</dbReference>